<name>A0AAE1SFG8_9SOLA</name>
<evidence type="ECO:0000313" key="2">
    <source>
        <dbReference type="Proteomes" id="UP001291623"/>
    </source>
</evidence>
<proteinExistence type="predicted"/>
<sequence>MGDMESSTSRFSTRKDVASFNCTLESEVSPDSQVEIIKKAKGAKDKKDVDLVDLVGKRCREKQLLNNLKSRTVSSKHKESLCLTWAFEVIPHLRHQVKSYSKEVSYPRILRWLVAESNTKLSVDLFKPPKDEGVNSSKRFLEPFTTIEIRKKRRAITRAFADISSRKFAQKNTHQPQPANVVPIVLKYVDIYKNVNAHKNKKVIAIVNSKKMPQQYSMYLFDPNDFKVMTIMHEWWLDNVSLGRILDVFVVADQASAAIDSSVVATTYTFVAIDHLSVVTYV</sequence>
<comment type="caution">
    <text evidence="1">The sequence shown here is derived from an EMBL/GenBank/DDBJ whole genome shotgun (WGS) entry which is preliminary data.</text>
</comment>
<dbReference type="AlphaFoldDB" id="A0AAE1SFG8"/>
<evidence type="ECO:0000313" key="1">
    <source>
        <dbReference type="EMBL" id="KAK4369075.1"/>
    </source>
</evidence>
<keyword evidence="2" id="KW-1185">Reference proteome</keyword>
<dbReference type="EMBL" id="JAVYJV010000006">
    <property type="protein sequence ID" value="KAK4369075.1"/>
    <property type="molecule type" value="Genomic_DNA"/>
</dbReference>
<dbReference type="Proteomes" id="UP001291623">
    <property type="component" value="Unassembled WGS sequence"/>
</dbReference>
<gene>
    <name evidence="1" type="ORF">RND71_012867</name>
</gene>
<organism evidence="1 2">
    <name type="scientific">Anisodus tanguticus</name>
    <dbReference type="NCBI Taxonomy" id="243964"/>
    <lineage>
        <taxon>Eukaryota</taxon>
        <taxon>Viridiplantae</taxon>
        <taxon>Streptophyta</taxon>
        <taxon>Embryophyta</taxon>
        <taxon>Tracheophyta</taxon>
        <taxon>Spermatophyta</taxon>
        <taxon>Magnoliopsida</taxon>
        <taxon>eudicotyledons</taxon>
        <taxon>Gunneridae</taxon>
        <taxon>Pentapetalae</taxon>
        <taxon>asterids</taxon>
        <taxon>lamiids</taxon>
        <taxon>Solanales</taxon>
        <taxon>Solanaceae</taxon>
        <taxon>Solanoideae</taxon>
        <taxon>Hyoscyameae</taxon>
        <taxon>Anisodus</taxon>
    </lineage>
</organism>
<accession>A0AAE1SFG8</accession>
<reference evidence="1" key="1">
    <citation type="submission" date="2023-12" db="EMBL/GenBank/DDBJ databases">
        <title>Genome assembly of Anisodus tanguticus.</title>
        <authorList>
            <person name="Wang Y.-J."/>
        </authorList>
    </citation>
    <scope>NUCLEOTIDE SEQUENCE</scope>
    <source>
        <strain evidence="1">KB-2021</strain>
        <tissue evidence="1">Leaf</tissue>
    </source>
</reference>
<protein>
    <submittedName>
        <fullName evidence="1">Uncharacterized protein</fullName>
    </submittedName>
</protein>